<accession>A0A9K3LPT5</accession>
<dbReference type="EMBL" id="JAGRRH010000007">
    <property type="protein sequence ID" value="KAG7366278.1"/>
    <property type="molecule type" value="Genomic_DNA"/>
</dbReference>
<gene>
    <name evidence="1" type="ORF">IV203_028948</name>
</gene>
<dbReference type="OrthoDB" id="46657at2759"/>
<organism evidence="1 2">
    <name type="scientific">Nitzschia inconspicua</name>
    <dbReference type="NCBI Taxonomy" id="303405"/>
    <lineage>
        <taxon>Eukaryota</taxon>
        <taxon>Sar</taxon>
        <taxon>Stramenopiles</taxon>
        <taxon>Ochrophyta</taxon>
        <taxon>Bacillariophyta</taxon>
        <taxon>Bacillariophyceae</taxon>
        <taxon>Bacillariophycidae</taxon>
        <taxon>Bacillariales</taxon>
        <taxon>Bacillariaceae</taxon>
        <taxon>Nitzschia</taxon>
    </lineage>
</organism>
<dbReference type="AlphaFoldDB" id="A0A9K3LPT5"/>
<comment type="caution">
    <text evidence="1">The sequence shown here is derived from an EMBL/GenBank/DDBJ whole genome shotgun (WGS) entry which is preliminary data.</text>
</comment>
<reference evidence="1" key="2">
    <citation type="submission" date="2021-04" db="EMBL/GenBank/DDBJ databases">
        <authorList>
            <person name="Podell S."/>
        </authorList>
    </citation>
    <scope>NUCLEOTIDE SEQUENCE</scope>
    <source>
        <strain evidence="1">Hildebrandi</strain>
    </source>
</reference>
<evidence type="ECO:0000313" key="1">
    <source>
        <dbReference type="EMBL" id="KAG7366278.1"/>
    </source>
</evidence>
<evidence type="ECO:0000313" key="2">
    <source>
        <dbReference type="Proteomes" id="UP000693970"/>
    </source>
</evidence>
<reference evidence="1" key="1">
    <citation type="journal article" date="2021" name="Sci. Rep.">
        <title>Diploid genomic architecture of Nitzschia inconspicua, an elite biomass production diatom.</title>
        <authorList>
            <person name="Oliver A."/>
            <person name="Podell S."/>
            <person name="Pinowska A."/>
            <person name="Traller J.C."/>
            <person name="Smith S.R."/>
            <person name="McClure R."/>
            <person name="Beliaev A."/>
            <person name="Bohutskyi P."/>
            <person name="Hill E.A."/>
            <person name="Rabines A."/>
            <person name="Zheng H."/>
            <person name="Allen L.Z."/>
            <person name="Kuo A."/>
            <person name="Grigoriev I.V."/>
            <person name="Allen A.E."/>
            <person name="Hazlebeck D."/>
            <person name="Allen E.E."/>
        </authorList>
    </citation>
    <scope>NUCLEOTIDE SEQUENCE</scope>
    <source>
        <strain evidence="1">Hildebrandi</strain>
    </source>
</reference>
<sequence>MHEEGPAISTTHQSICVRYENYKTIPSGSLKLWARRILPVATVSLAILQFYLCWHLTGTVGRQIQVVSHDESQIMNRTILPRKRQSIPLLSLNQTSATGAFSTSPAFPPLPIPPRHRTFGACLMVKGDNDLLTEWLPYHFTKLPLRHLLIATDTDNPEDPQQVLERWEHAHTGLKYKIVNVSEFESSMYGPFLVDDSENGLQRFNRDLKRKGRPPVNSTNDISFQRNVAHHLLMHKQVAMISYCTQYMKEQGVHWVTYHDTDEFLVINQKESSVALKNGNTTVVDILEMLPASDESCHVLPRVTVGALENFTCPGAEDTVRFASNNFDSLSIFNTLRFHQHAHLDDFSKNRFGKVFVNLFHISSTELQSKPHNIHRPFPNSCPRPLADVSKSLFFLTHYVGAWDRFQAKGDVRRGYAEWLDRAMIADSTWCCSQQQHTWLSQFVHQVGLERARYLLGGVVNLKILTVNIHYHNQIVVHPNRYLSISLYILKASRLASICFRGNFLEQ</sequence>
<name>A0A9K3LPT5_9STRA</name>
<protein>
    <recommendedName>
        <fullName evidence="3">Glycosyltransferase family 92 protein</fullName>
    </recommendedName>
</protein>
<dbReference type="Proteomes" id="UP000693970">
    <property type="component" value="Unassembled WGS sequence"/>
</dbReference>
<keyword evidence="2" id="KW-1185">Reference proteome</keyword>
<proteinExistence type="predicted"/>
<evidence type="ECO:0008006" key="3">
    <source>
        <dbReference type="Google" id="ProtNLM"/>
    </source>
</evidence>